<reference evidence="2 3" key="1">
    <citation type="submission" date="2014-04" db="EMBL/GenBank/DDBJ databases">
        <authorList>
            <consortium name="DOE Joint Genome Institute"/>
            <person name="Kuo A."/>
            <person name="Kohler A."/>
            <person name="Costa M.D."/>
            <person name="Nagy L.G."/>
            <person name="Floudas D."/>
            <person name="Copeland A."/>
            <person name="Barry K.W."/>
            <person name="Cichocki N."/>
            <person name="Veneault-Fourrey C."/>
            <person name="LaButti K."/>
            <person name="Lindquist E.A."/>
            <person name="Lipzen A."/>
            <person name="Lundell T."/>
            <person name="Morin E."/>
            <person name="Murat C."/>
            <person name="Sun H."/>
            <person name="Tunlid A."/>
            <person name="Henrissat B."/>
            <person name="Grigoriev I.V."/>
            <person name="Hibbett D.S."/>
            <person name="Martin F."/>
            <person name="Nordberg H.P."/>
            <person name="Cantor M.N."/>
            <person name="Hua S.X."/>
        </authorList>
    </citation>
    <scope>NUCLEOTIDE SEQUENCE [LARGE SCALE GENOMIC DNA]</scope>
    <source>
        <strain evidence="2 3">Marx 270</strain>
    </source>
</reference>
<proteinExistence type="predicted"/>
<reference evidence="3" key="2">
    <citation type="submission" date="2015-01" db="EMBL/GenBank/DDBJ databases">
        <title>Evolutionary Origins and Diversification of the Mycorrhizal Mutualists.</title>
        <authorList>
            <consortium name="DOE Joint Genome Institute"/>
            <consortium name="Mycorrhizal Genomics Consortium"/>
            <person name="Kohler A."/>
            <person name="Kuo A."/>
            <person name="Nagy L.G."/>
            <person name="Floudas D."/>
            <person name="Copeland A."/>
            <person name="Barry K.W."/>
            <person name="Cichocki N."/>
            <person name="Veneault-Fourrey C."/>
            <person name="LaButti K."/>
            <person name="Lindquist E.A."/>
            <person name="Lipzen A."/>
            <person name="Lundell T."/>
            <person name="Morin E."/>
            <person name="Murat C."/>
            <person name="Riley R."/>
            <person name="Ohm R."/>
            <person name="Sun H."/>
            <person name="Tunlid A."/>
            <person name="Henrissat B."/>
            <person name="Grigoriev I.V."/>
            <person name="Hibbett D.S."/>
            <person name="Martin F."/>
        </authorList>
    </citation>
    <scope>NUCLEOTIDE SEQUENCE [LARGE SCALE GENOMIC DNA]</scope>
    <source>
        <strain evidence="3">Marx 270</strain>
    </source>
</reference>
<dbReference type="OrthoDB" id="427960at2759"/>
<evidence type="ECO:0000313" key="2">
    <source>
        <dbReference type="EMBL" id="KIN94460.1"/>
    </source>
</evidence>
<evidence type="ECO:0000313" key="3">
    <source>
        <dbReference type="Proteomes" id="UP000054217"/>
    </source>
</evidence>
<evidence type="ECO:0000256" key="1">
    <source>
        <dbReference type="SAM" id="MobiDB-lite"/>
    </source>
</evidence>
<protein>
    <submittedName>
        <fullName evidence="2">Uncharacterized protein</fullName>
    </submittedName>
</protein>
<name>A0A0C3NFC2_PISTI</name>
<gene>
    <name evidence="2" type="ORF">M404DRAFT_35025</name>
</gene>
<dbReference type="EMBL" id="KN832097">
    <property type="protein sequence ID" value="KIN94460.1"/>
    <property type="molecule type" value="Genomic_DNA"/>
</dbReference>
<accession>A0A0C3NFC2</accession>
<feature type="compositionally biased region" description="Polar residues" evidence="1">
    <location>
        <begin position="76"/>
        <end position="87"/>
    </location>
</feature>
<feature type="compositionally biased region" description="Basic and acidic residues" evidence="1">
    <location>
        <begin position="88"/>
        <end position="99"/>
    </location>
</feature>
<dbReference type="InParanoid" id="A0A0C3NFC2"/>
<dbReference type="HOGENOM" id="CLU_109912_0_0_1"/>
<dbReference type="Proteomes" id="UP000054217">
    <property type="component" value="Unassembled WGS sequence"/>
</dbReference>
<dbReference type="AlphaFoldDB" id="A0A0C3NFC2"/>
<feature type="region of interest" description="Disordered" evidence="1">
    <location>
        <begin position="76"/>
        <end position="99"/>
    </location>
</feature>
<keyword evidence="3" id="KW-1185">Reference proteome</keyword>
<sequence>MEIGAAHFPPRPVPSHIKCFDCQGNHYKRDCPRAKGKGPAKPSIREDIFNSEITVPSEEATPVGTATDVKLSVLNSSCDKNKNTPTQKTKETPKIRTTDPKAELELEVVLEGREKKWSVKALVDSGANNTFLDKKWADENDVLLIKLG</sequence>
<organism evidence="2 3">
    <name type="scientific">Pisolithus tinctorius Marx 270</name>
    <dbReference type="NCBI Taxonomy" id="870435"/>
    <lineage>
        <taxon>Eukaryota</taxon>
        <taxon>Fungi</taxon>
        <taxon>Dikarya</taxon>
        <taxon>Basidiomycota</taxon>
        <taxon>Agaricomycotina</taxon>
        <taxon>Agaricomycetes</taxon>
        <taxon>Agaricomycetidae</taxon>
        <taxon>Boletales</taxon>
        <taxon>Sclerodermatineae</taxon>
        <taxon>Pisolithaceae</taxon>
        <taxon>Pisolithus</taxon>
    </lineage>
</organism>